<evidence type="ECO:0000256" key="1">
    <source>
        <dbReference type="SAM" id="SignalP"/>
    </source>
</evidence>
<sequence>MRKLISLSVAMVLSGPAQALDISDDDLKEKGLAAEVEGGLTLSTGNSETTNLRGRLAVDYFLEDWRHYTLVEGNSSQDDDKTSAERYFAGYKVDRDWSDVNYTYAGLSYENDRFNGFEDLVTVSAGYGHRFKFGDNMNLDTEIGPGYRWNNAGEGTDEWILRGSMKYLWEISDNSKFTENVSVNAGDENTISRSETSLTTTIIGELALKLSFTMTHQTNPEFNGDGTRKDKLDTTTAVTLLYRY</sequence>
<keyword evidence="3" id="KW-1185">Reference proteome</keyword>
<dbReference type="EMBL" id="JAMQGP010000002">
    <property type="protein sequence ID" value="MCM2678902.1"/>
    <property type="molecule type" value="Genomic_DNA"/>
</dbReference>
<gene>
    <name evidence="2" type="ORF">NAF29_04330</name>
</gene>
<evidence type="ECO:0000313" key="2">
    <source>
        <dbReference type="EMBL" id="MCM2678902.1"/>
    </source>
</evidence>
<organism evidence="2 3">
    <name type="scientific">Echinimonas agarilytica</name>
    <dbReference type="NCBI Taxonomy" id="1215918"/>
    <lineage>
        <taxon>Bacteria</taxon>
        <taxon>Pseudomonadati</taxon>
        <taxon>Pseudomonadota</taxon>
        <taxon>Gammaproteobacteria</taxon>
        <taxon>Alteromonadales</taxon>
        <taxon>Echinimonadaceae</taxon>
        <taxon>Echinimonas</taxon>
    </lineage>
</organism>
<dbReference type="InterPro" id="IPR007433">
    <property type="entry name" value="DUF481"/>
</dbReference>
<protein>
    <submittedName>
        <fullName evidence="2">DUF481 domain-containing protein</fullName>
    </submittedName>
</protein>
<evidence type="ECO:0000313" key="3">
    <source>
        <dbReference type="Proteomes" id="UP001165393"/>
    </source>
</evidence>
<comment type="caution">
    <text evidence="2">The sequence shown here is derived from an EMBL/GenBank/DDBJ whole genome shotgun (WGS) entry which is preliminary data.</text>
</comment>
<accession>A0AA41W5H9</accession>
<name>A0AA41W5H9_9GAMM</name>
<feature type="chain" id="PRO_5041261353" evidence="1">
    <location>
        <begin position="20"/>
        <end position="244"/>
    </location>
</feature>
<dbReference type="RefSeq" id="WP_251260277.1">
    <property type="nucleotide sequence ID" value="NZ_JAMQGP010000002.1"/>
</dbReference>
<proteinExistence type="predicted"/>
<reference evidence="2 3" key="1">
    <citation type="journal article" date="2013" name="Antonie Van Leeuwenhoek">
        <title>Echinimonas agarilytica gen. nov., sp. nov., a new gammaproteobacterium isolated from the sea urchin Strongylocentrotus intermedius.</title>
        <authorList>
            <person name="Nedashkovskaya O.I."/>
            <person name="Stenkova A.M."/>
            <person name="Zhukova N.V."/>
            <person name="Van Trappen S."/>
            <person name="Lee J.S."/>
            <person name="Kim S.B."/>
        </authorList>
    </citation>
    <scope>NUCLEOTIDE SEQUENCE [LARGE SCALE GENOMIC DNA]</scope>
    <source>
        <strain evidence="2 3">KMM 6351</strain>
    </source>
</reference>
<keyword evidence="1" id="KW-0732">Signal</keyword>
<feature type="signal peptide" evidence="1">
    <location>
        <begin position="1"/>
        <end position="19"/>
    </location>
</feature>
<dbReference type="Pfam" id="PF04338">
    <property type="entry name" value="DUF481"/>
    <property type="match status" value="1"/>
</dbReference>
<dbReference type="AlphaFoldDB" id="A0AA41W5H9"/>
<dbReference type="Proteomes" id="UP001165393">
    <property type="component" value="Unassembled WGS sequence"/>
</dbReference>